<dbReference type="GO" id="GO:0008483">
    <property type="term" value="F:transaminase activity"/>
    <property type="evidence" value="ECO:0007669"/>
    <property type="project" value="UniProtKB-KW"/>
</dbReference>
<evidence type="ECO:0000256" key="1">
    <source>
        <dbReference type="ARBA" id="ARBA00005384"/>
    </source>
</evidence>
<keyword evidence="5" id="KW-0804">Transcription</keyword>
<evidence type="ECO:0000256" key="5">
    <source>
        <dbReference type="ARBA" id="ARBA00023163"/>
    </source>
</evidence>
<dbReference type="Gene3D" id="3.40.640.10">
    <property type="entry name" value="Type I PLP-dependent aspartate aminotransferase-like (Major domain)"/>
    <property type="match status" value="1"/>
</dbReference>
<dbReference type="SUPFAM" id="SSF53383">
    <property type="entry name" value="PLP-dependent transferases"/>
    <property type="match status" value="1"/>
</dbReference>
<dbReference type="InterPro" id="IPR004839">
    <property type="entry name" value="Aminotransferase_I/II_large"/>
</dbReference>
<evidence type="ECO:0000256" key="3">
    <source>
        <dbReference type="ARBA" id="ARBA00023015"/>
    </source>
</evidence>
<dbReference type="InterPro" id="IPR051446">
    <property type="entry name" value="HTH_trans_reg/aminotransferase"/>
</dbReference>
<dbReference type="AlphaFoldDB" id="A0A549SSD7"/>
<dbReference type="InterPro" id="IPR000524">
    <property type="entry name" value="Tscrpt_reg_HTH_GntR"/>
</dbReference>
<feature type="domain" description="HTH gntR-type" evidence="6">
    <location>
        <begin position="16"/>
        <end position="84"/>
    </location>
</feature>
<name>A0A549SSD7_9HYPH</name>
<evidence type="ECO:0000256" key="2">
    <source>
        <dbReference type="ARBA" id="ARBA00022898"/>
    </source>
</evidence>
<comment type="similarity">
    <text evidence="1">In the C-terminal section; belongs to the class-I pyridoxal-phosphate-dependent aminotransferase family.</text>
</comment>
<comment type="caution">
    <text evidence="7">The sequence shown here is derived from an EMBL/GenBank/DDBJ whole genome shotgun (WGS) entry which is preliminary data.</text>
</comment>
<gene>
    <name evidence="7" type="ORF">FNA46_23485</name>
</gene>
<evidence type="ECO:0000313" key="7">
    <source>
        <dbReference type="EMBL" id="TRL32536.1"/>
    </source>
</evidence>
<keyword evidence="3" id="KW-0805">Transcription regulation</keyword>
<evidence type="ECO:0000256" key="4">
    <source>
        <dbReference type="ARBA" id="ARBA00023125"/>
    </source>
</evidence>
<dbReference type="EMBL" id="VJMG01000082">
    <property type="protein sequence ID" value="TRL32536.1"/>
    <property type="molecule type" value="Genomic_DNA"/>
</dbReference>
<dbReference type="InterPro" id="IPR015424">
    <property type="entry name" value="PyrdxlP-dep_Trfase"/>
</dbReference>
<keyword evidence="4" id="KW-0238">DNA-binding</keyword>
<dbReference type="GO" id="GO:0003677">
    <property type="term" value="F:DNA binding"/>
    <property type="evidence" value="ECO:0007669"/>
    <property type="project" value="UniProtKB-KW"/>
</dbReference>
<organism evidence="7 8">
    <name type="scientific">Rhizobium straminoryzae</name>
    <dbReference type="NCBI Taxonomy" id="1387186"/>
    <lineage>
        <taxon>Bacteria</taxon>
        <taxon>Pseudomonadati</taxon>
        <taxon>Pseudomonadota</taxon>
        <taxon>Alphaproteobacteria</taxon>
        <taxon>Hyphomicrobiales</taxon>
        <taxon>Rhizobiaceae</taxon>
        <taxon>Rhizobium/Agrobacterium group</taxon>
        <taxon>Rhizobium</taxon>
    </lineage>
</organism>
<dbReference type="GO" id="GO:0003700">
    <property type="term" value="F:DNA-binding transcription factor activity"/>
    <property type="evidence" value="ECO:0007669"/>
    <property type="project" value="InterPro"/>
</dbReference>
<sequence>MGEIPTARWLAEKITNRTQRGIALETSALVRAGVLPVGSRLPAIRDLAYELGVSPATVSEAWSDLRRQKIITGRGRNGTWVSGERFVAKPERLASSGNYADGVLDLSMAVPDVTLLPRLDKALAHAANVGDLNSYERSRIVPELRDAVMAEWPYVPEAFLATNGGYNAVYTTVRALLMPGSVVAIEHPTAMRLLDILEDLGVRIVPVVSDMHGPTPASLREALKERPAAFLFQPRLHSVTGQTVSAERMDELGQILAGSDTLIIEDDGIGDISSTRPVSLGSHFPDRTVHILSYSKTLGPDLRLAVVSSSSAIIEQIQSYRAFSAGWTSRMLQAAAAWLLQDEEAADRVAKARSIYQARRDRLALELSSRGIQTPAGSGLCLWVPVESEPFAMVTLAARNIAVVPGGKFSILPSHHLRVATSRLSDRCAEAADAIALAHRL</sequence>
<dbReference type="RefSeq" id="WP_143127651.1">
    <property type="nucleotide sequence ID" value="NZ_VJMG01000082.1"/>
</dbReference>
<keyword evidence="7" id="KW-0032">Aminotransferase</keyword>
<dbReference type="Gene3D" id="1.10.10.10">
    <property type="entry name" value="Winged helix-like DNA-binding domain superfamily/Winged helix DNA-binding domain"/>
    <property type="match status" value="1"/>
</dbReference>
<dbReference type="InterPro" id="IPR036390">
    <property type="entry name" value="WH_DNA-bd_sf"/>
</dbReference>
<keyword evidence="8" id="KW-1185">Reference proteome</keyword>
<dbReference type="GO" id="GO:0030170">
    <property type="term" value="F:pyridoxal phosphate binding"/>
    <property type="evidence" value="ECO:0007669"/>
    <property type="project" value="InterPro"/>
</dbReference>
<evidence type="ECO:0000259" key="6">
    <source>
        <dbReference type="PROSITE" id="PS50949"/>
    </source>
</evidence>
<dbReference type="InterPro" id="IPR036388">
    <property type="entry name" value="WH-like_DNA-bd_sf"/>
</dbReference>
<accession>A0A549SSD7</accession>
<keyword evidence="2" id="KW-0663">Pyridoxal phosphate</keyword>
<dbReference type="CDD" id="cd00609">
    <property type="entry name" value="AAT_like"/>
    <property type="match status" value="1"/>
</dbReference>
<dbReference type="PROSITE" id="PS50949">
    <property type="entry name" value="HTH_GNTR"/>
    <property type="match status" value="1"/>
</dbReference>
<dbReference type="SUPFAM" id="SSF46785">
    <property type="entry name" value="Winged helix' DNA-binding domain"/>
    <property type="match status" value="1"/>
</dbReference>
<keyword evidence="7" id="KW-0808">Transferase</keyword>
<dbReference type="PANTHER" id="PTHR46577">
    <property type="entry name" value="HTH-TYPE TRANSCRIPTIONAL REGULATORY PROTEIN GABR"/>
    <property type="match status" value="1"/>
</dbReference>
<dbReference type="Pfam" id="PF00392">
    <property type="entry name" value="GntR"/>
    <property type="match status" value="1"/>
</dbReference>
<proteinExistence type="inferred from homology"/>
<dbReference type="Pfam" id="PF00155">
    <property type="entry name" value="Aminotran_1_2"/>
    <property type="match status" value="1"/>
</dbReference>
<dbReference type="InterPro" id="IPR015421">
    <property type="entry name" value="PyrdxlP-dep_Trfase_major"/>
</dbReference>
<protein>
    <submittedName>
        <fullName evidence="7">PLP-dependent aminotransferase family protein</fullName>
    </submittedName>
</protein>
<evidence type="ECO:0000313" key="8">
    <source>
        <dbReference type="Proteomes" id="UP000316801"/>
    </source>
</evidence>
<dbReference type="PANTHER" id="PTHR46577:SF1">
    <property type="entry name" value="HTH-TYPE TRANSCRIPTIONAL REGULATORY PROTEIN GABR"/>
    <property type="match status" value="1"/>
</dbReference>
<dbReference type="SMART" id="SM00345">
    <property type="entry name" value="HTH_GNTR"/>
    <property type="match status" value="1"/>
</dbReference>
<reference evidence="7 8" key="1">
    <citation type="submission" date="2019-07" db="EMBL/GenBank/DDBJ databases">
        <title>Ln-dependent methylotrophs.</title>
        <authorList>
            <person name="Tani A."/>
        </authorList>
    </citation>
    <scope>NUCLEOTIDE SEQUENCE [LARGE SCALE GENOMIC DNA]</scope>
    <source>
        <strain evidence="7 8">SM12</strain>
    </source>
</reference>
<dbReference type="Proteomes" id="UP000316801">
    <property type="component" value="Unassembled WGS sequence"/>
</dbReference>